<dbReference type="EMBL" id="CAGA01000004">
    <property type="protein sequence ID" value="CCE27359.1"/>
    <property type="molecule type" value="Genomic_DNA"/>
</dbReference>
<protein>
    <recommendedName>
        <fullName evidence="5">BTB domain-containing protein</fullName>
    </recommendedName>
</protein>
<evidence type="ECO:0000256" key="1">
    <source>
        <dbReference type="SAM" id="Coils"/>
    </source>
</evidence>
<dbReference type="OrthoDB" id="5280838at2759"/>
<name>M1W9V1_CLAP2</name>
<feature type="region of interest" description="Disordered" evidence="2">
    <location>
        <begin position="173"/>
        <end position="215"/>
    </location>
</feature>
<dbReference type="PANTHER" id="PTHR38119">
    <property type="entry name" value="BTB DOMAIN-CONTAINING PROTEIN-RELATED"/>
    <property type="match status" value="1"/>
</dbReference>
<comment type="caution">
    <text evidence="3">The sequence shown here is derived from an EMBL/GenBank/DDBJ whole genome shotgun (WGS) entry which is preliminary data.</text>
</comment>
<proteinExistence type="predicted"/>
<feature type="region of interest" description="Disordered" evidence="2">
    <location>
        <begin position="98"/>
        <end position="149"/>
    </location>
</feature>
<reference evidence="3 4" key="1">
    <citation type="journal article" date="2013" name="PLoS Genet.">
        <title>Plant-symbiotic fungi as chemical engineers: Multi-genome analysis of the Clavicipitaceae reveals dynamics of alkaloid loci.</title>
        <authorList>
            <person name="Schardl C.L."/>
            <person name="Young C.A."/>
            <person name="Hesse U."/>
            <person name="Amyotte S.G."/>
            <person name="Andreeva K."/>
            <person name="Calie P.J."/>
            <person name="Fleetwood D.J."/>
            <person name="Haws D.C."/>
            <person name="Moore N."/>
            <person name="Oeser B."/>
            <person name="Panaccione D.G."/>
            <person name="Schweri K.K."/>
            <person name="Voisey C.R."/>
            <person name="Farman M.L."/>
            <person name="Jaromczyk J.W."/>
            <person name="Roe B.A."/>
            <person name="O'Sullivan D.M."/>
            <person name="Scott B."/>
            <person name="Tudzynski P."/>
            <person name="An Z."/>
            <person name="Arnaoudova E.G."/>
            <person name="Bullock C.T."/>
            <person name="Charlton N.D."/>
            <person name="Chen L."/>
            <person name="Cox M."/>
            <person name="Dinkins R.D."/>
            <person name="Florea S."/>
            <person name="Glenn A.E."/>
            <person name="Gordon A."/>
            <person name="Gueldener U."/>
            <person name="Harris D.R."/>
            <person name="Hollin W."/>
            <person name="Jaromczyk J."/>
            <person name="Johnson R.D."/>
            <person name="Khan A.K."/>
            <person name="Leistner E."/>
            <person name="Leuchtmann A."/>
            <person name="Li C."/>
            <person name="Liu J."/>
            <person name="Liu J."/>
            <person name="Liu M."/>
            <person name="Mace W."/>
            <person name="Machado C."/>
            <person name="Nagabhyru P."/>
            <person name="Pan J."/>
            <person name="Schmid J."/>
            <person name="Sugawara K."/>
            <person name="Steiner U."/>
            <person name="Takach J.E."/>
            <person name="Tanaka E."/>
            <person name="Webb J.S."/>
            <person name="Wilson E.V."/>
            <person name="Wiseman J.L."/>
            <person name="Yoshida R."/>
            <person name="Zeng Z."/>
        </authorList>
    </citation>
    <scope>NUCLEOTIDE SEQUENCE [LARGE SCALE GENOMIC DNA]</scope>
    <source>
        <strain evidence="3 4">20.1</strain>
    </source>
</reference>
<organism evidence="3 4">
    <name type="scientific">Claviceps purpurea (strain 20.1)</name>
    <name type="common">Ergot fungus</name>
    <name type="synonym">Sphacelia segetum</name>
    <dbReference type="NCBI Taxonomy" id="1111077"/>
    <lineage>
        <taxon>Eukaryota</taxon>
        <taxon>Fungi</taxon>
        <taxon>Dikarya</taxon>
        <taxon>Ascomycota</taxon>
        <taxon>Pezizomycotina</taxon>
        <taxon>Sordariomycetes</taxon>
        <taxon>Hypocreomycetidae</taxon>
        <taxon>Hypocreales</taxon>
        <taxon>Clavicipitaceae</taxon>
        <taxon>Claviceps</taxon>
    </lineage>
</organism>
<evidence type="ECO:0000313" key="4">
    <source>
        <dbReference type="Proteomes" id="UP000016801"/>
    </source>
</evidence>
<dbReference type="PANTHER" id="PTHR38119:SF1">
    <property type="entry name" value="BTB DOMAIN-CONTAINING PROTEIN"/>
    <property type="match status" value="1"/>
</dbReference>
<dbReference type="Proteomes" id="UP000016801">
    <property type="component" value="Unassembled WGS sequence"/>
</dbReference>
<sequence length="540" mass="60366">MVSHQPSSASATAASRRRKQRPRLAPSRAERFSQFSADASSYVRKDEYPFFAHTGDVEITIRGAVAADGVETVSNTYLLHQHILARCSGFFAASTSSQWSTAQPDPANGDERTRHVGDDHSHGGGGAGGGDKGGSSSAQNTLNSTRPARRWKYELRHGTVWPDSIIPILVQTDPFPAQKGGSRRAGDSQSSSPSLSGPGSGGLVTSQPEDGPPATLNSAQRAFDANPDMRNMLLSGDKFLLRNYDNLFRIFYHYRPILKDVDAIGAYIEWKYFLKLADLYDALAVVSPCVEYHLLQSQSKLWKHVVKSAGCYLALSYTIRSKVIFKEALINVVGDWFLSQGRPYLKVPDFIYDIAENKVHELQEKVSRVESQLFRLNLTTAWGERVGPANDYMGWLAVCLFRQWLADHTKAQTEPACNNETESDNDHHSEVNHFVPPTFDLCRAYRILGSDNPSDFLDHKDCEAFLALIPQLYTPENLVRFKQRMADLKALARDLVRPLLHNSLELDLTKFNDPSEILDKPLYFTCTTVEDDDIPWPLEP</sequence>
<evidence type="ECO:0000313" key="3">
    <source>
        <dbReference type="EMBL" id="CCE27359.1"/>
    </source>
</evidence>
<dbReference type="eggNOG" id="ENOG502RPQ7">
    <property type="taxonomic scope" value="Eukaryota"/>
</dbReference>
<dbReference type="HOGENOM" id="CLU_024519_1_0_1"/>
<feature type="compositionally biased region" description="Gly residues" evidence="2">
    <location>
        <begin position="123"/>
        <end position="133"/>
    </location>
</feature>
<keyword evidence="4" id="KW-1185">Reference proteome</keyword>
<accession>M1W9V1</accession>
<feature type="region of interest" description="Disordered" evidence="2">
    <location>
        <begin position="1"/>
        <end position="30"/>
    </location>
</feature>
<gene>
    <name evidence="3" type="ORF">CPUR_00833</name>
</gene>
<feature type="compositionally biased region" description="Basic and acidic residues" evidence="2">
    <location>
        <begin position="109"/>
        <end position="122"/>
    </location>
</feature>
<dbReference type="VEuPathDB" id="FungiDB:CPUR_00833"/>
<keyword evidence="1" id="KW-0175">Coiled coil</keyword>
<dbReference type="AlphaFoldDB" id="M1W9V1"/>
<evidence type="ECO:0000256" key="2">
    <source>
        <dbReference type="SAM" id="MobiDB-lite"/>
    </source>
</evidence>
<evidence type="ECO:0008006" key="5">
    <source>
        <dbReference type="Google" id="ProtNLM"/>
    </source>
</evidence>
<feature type="coiled-coil region" evidence="1">
    <location>
        <begin position="352"/>
        <end position="379"/>
    </location>
</feature>
<dbReference type="STRING" id="1111077.M1W9V1"/>